<organism evidence="7 8">
    <name type="scientific">Bosea eneae</name>
    <dbReference type="NCBI Taxonomy" id="151454"/>
    <lineage>
        <taxon>Bacteria</taxon>
        <taxon>Pseudomonadati</taxon>
        <taxon>Pseudomonadota</taxon>
        <taxon>Alphaproteobacteria</taxon>
        <taxon>Hyphomicrobiales</taxon>
        <taxon>Boseaceae</taxon>
        <taxon>Bosea</taxon>
    </lineage>
</organism>
<gene>
    <name evidence="5" type="primary">vapC</name>
    <name evidence="7" type="ORF">ACFPOB_17770</name>
</gene>
<dbReference type="EMBL" id="JBHSLW010000028">
    <property type="protein sequence ID" value="MFC5421409.1"/>
    <property type="molecule type" value="Genomic_DNA"/>
</dbReference>
<dbReference type="InterPro" id="IPR002716">
    <property type="entry name" value="PIN_dom"/>
</dbReference>
<reference evidence="8" key="1">
    <citation type="journal article" date="2019" name="Int. J. Syst. Evol. Microbiol.">
        <title>The Global Catalogue of Microorganisms (GCM) 10K type strain sequencing project: providing services to taxonomists for standard genome sequencing and annotation.</title>
        <authorList>
            <consortium name="The Broad Institute Genomics Platform"/>
            <consortium name="The Broad Institute Genome Sequencing Center for Infectious Disease"/>
            <person name="Wu L."/>
            <person name="Ma J."/>
        </authorList>
    </citation>
    <scope>NUCLEOTIDE SEQUENCE [LARGE SCALE GENOMIC DNA]</scope>
    <source>
        <strain evidence="8">NCAIM B.01391</strain>
    </source>
</reference>
<evidence type="ECO:0000313" key="7">
    <source>
        <dbReference type="EMBL" id="MFC5421409.1"/>
    </source>
</evidence>
<keyword evidence="4 5" id="KW-0378">Hydrolase</keyword>
<comment type="similarity">
    <text evidence="5">Belongs to the PINc/VapC protein family.</text>
</comment>
<evidence type="ECO:0000256" key="5">
    <source>
        <dbReference type="HAMAP-Rule" id="MF_00265"/>
    </source>
</evidence>
<keyword evidence="5" id="KW-0800">Toxin</keyword>
<comment type="function">
    <text evidence="5">Toxic component of a toxin-antitoxin (TA) system. An RNase.</text>
</comment>
<evidence type="ECO:0000256" key="1">
    <source>
        <dbReference type="ARBA" id="ARBA00022649"/>
    </source>
</evidence>
<feature type="binding site" evidence="5">
    <location>
        <position position="5"/>
    </location>
    <ligand>
        <name>Mg(2+)</name>
        <dbReference type="ChEBI" id="CHEBI:18420"/>
    </ligand>
</feature>
<dbReference type="HAMAP" id="MF_00265">
    <property type="entry name" value="VapC_Nob1"/>
    <property type="match status" value="1"/>
</dbReference>
<keyword evidence="2 5" id="KW-0540">Nuclease</keyword>
<dbReference type="Proteomes" id="UP001596053">
    <property type="component" value="Unassembled WGS sequence"/>
</dbReference>
<dbReference type="InterPro" id="IPR022907">
    <property type="entry name" value="VapC_family"/>
</dbReference>
<comment type="caution">
    <text evidence="7">The sequence shown here is derived from an EMBL/GenBank/DDBJ whole genome shotgun (WGS) entry which is preliminary data.</text>
</comment>
<keyword evidence="3 5" id="KW-0479">Metal-binding</keyword>
<dbReference type="InterPro" id="IPR029060">
    <property type="entry name" value="PIN-like_dom_sf"/>
</dbReference>
<dbReference type="Pfam" id="PF01850">
    <property type="entry name" value="PIN"/>
    <property type="match status" value="1"/>
</dbReference>
<evidence type="ECO:0000256" key="4">
    <source>
        <dbReference type="ARBA" id="ARBA00022801"/>
    </source>
</evidence>
<keyword evidence="5" id="KW-0460">Magnesium</keyword>
<evidence type="ECO:0000259" key="6">
    <source>
        <dbReference type="Pfam" id="PF01850"/>
    </source>
</evidence>
<proteinExistence type="inferred from homology"/>
<feature type="binding site" evidence="5">
    <location>
        <position position="86"/>
    </location>
    <ligand>
        <name>Mg(2+)</name>
        <dbReference type="ChEBI" id="CHEBI:18420"/>
    </ligand>
</feature>
<dbReference type="EC" id="3.1.-.-" evidence="5"/>
<accession>A0ABW0IT63</accession>
<evidence type="ECO:0000256" key="3">
    <source>
        <dbReference type="ARBA" id="ARBA00022723"/>
    </source>
</evidence>
<sequence>MILLDSSMWIDHLRRVETRVVEFLADGQVLVHPFVVAEVALGSLARRDVVIDVLKALPQAAVALHEEVMALIEDERLYGLGIGYIDVHLLASARLSGAPLWTRDRRLHAAADRLGVAAEA</sequence>
<evidence type="ECO:0000313" key="8">
    <source>
        <dbReference type="Proteomes" id="UP001596053"/>
    </source>
</evidence>
<keyword evidence="1 5" id="KW-1277">Toxin-antitoxin system</keyword>
<keyword evidence="8" id="KW-1185">Reference proteome</keyword>
<evidence type="ECO:0000256" key="2">
    <source>
        <dbReference type="ARBA" id="ARBA00022722"/>
    </source>
</evidence>
<feature type="domain" description="PIN" evidence="6">
    <location>
        <begin position="2"/>
        <end position="111"/>
    </location>
</feature>
<protein>
    <recommendedName>
        <fullName evidence="5">Ribonuclease VapC</fullName>
        <shortName evidence="5">RNase VapC</shortName>
        <ecNumber evidence="5">3.1.-.-</ecNumber>
    </recommendedName>
    <alternativeName>
        <fullName evidence="5">Toxin VapC</fullName>
    </alternativeName>
</protein>
<dbReference type="RefSeq" id="WP_377799737.1">
    <property type="nucleotide sequence ID" value="NZ_JBHSLW010000028.1"/>
</dbReference>
<comment type="cofactor">
    <cofactor evidence="5">
        <name>Mg(2+)</name>
        <dbReference type="ChEBI" id="CHEBI:18420"/>
    </cofactor>
</comment>
<name>A0ABW0IT63_9HYPH</name>
<dbReference type="SUPFAM" id="SSF88723">
    <property type="entry name" value="PIN domain-like"/>
    <property type="match status" value="1"/>
</dbReference>
<dbReference type="Gene3D" id="3.40.50.1010">
    <property type="entry name" value="5'-nuclease"/>
    <property type="match status" value="1"/>
</dbReference>